<feature type="domain" description="Transposase IS4-like" evidence="1">
    <location>
        <begin position="2"/>
        <end position="62"/>
    </location>
</feature>
<evidence type="ECO:0000259" key="1">
    <source>
        <dbReference type="Pfam" id="PF01609"/>
    </source>
</evidence>
<dbReference type="Pfam" id="PF01609">
    <property type="entry name" value="DDE_Tnp_1"/>
    <property type="match status" value="1"/>
</dbReference>
<dbReference type="GO" id="GO:0004803">
    <property type="term" value="F:transposase activity"/>
    <property type="evidence" value="ECO:0007669"/>
    <property type="project" value="InterPro"/>
</dbReference>
<dbReference type="PANTHER" id="PTHR30298">
    <property type="entry name" value="H REPEAT-ASSOCIATED PREDICTED TRANSPOSASE"/>
    <property type="match status" value="1"/>
</dbReference>
<accession>A0A841H5D4</accession>
<evidence type="ECO:0000313" key="3">
    <source>
        <dbReference type="Proteomes" id="UP000582837"/>
    </source>
</evidence>
<organism evidence="2 3">
    <name type="scientific">Longimicrobium terrae</name>
    <dbReference type="NCBI Taxonomy" id="1639882"/>
    <lineage>
        <taxon>Bacteria</taxon>
        <taxon>Pseudomonadati</taxon>
        <taxon>Gemmatimonadota</taxon>
        <taxon>Longimicrobiia</taxon>
        <taxon>Longimicrobiales</taxon>
        <taxon>Longimicrobiaceae</taxon>
        <taxon>Longimicrobium</taxon>
    </lineage>
</organism>
<evidence type="ECO:0000313" key="2">
    <source>
        <dbReference type="EMBL" id="MBB6073173.1"/>
    </source>
</evidence>
<keyword evidence="3" id="KW-1185">Reference proteome</keyword>
<dbReference type="InterPro" id="IPR002559">
    <property type="entry name" value="Transposase_11"/>
</dbReference>
<gene>
    <name evidence="2" type="ORF">HNQ61_004840</name>
</gene>
<name>A0A841H5D4_9BACT</name>
<dbReference type="NCBIfam" id="NF033564">
    <property type="entry name" value="transpos_ISAs1"/>
    <property type="match status" value="1"/>
</dbReference>
<dbReference type="Proteomes" id="UP000582837">
    <property type="component" value="Unassembled WGS sequence"/>
</dbReference>
<protein>
    <submittedName>
        <fullName evidence="2">Putative transposase YbfD/YdcC</fullName>
    </submittedName>
</protein>
<dbReference type="PANTHER" id="PTHR30298:SF0">
    <property type="entry name" value="PROTEIN YBFL-RELATED"/>
    <property type="match status" value="1"/>
</dbReference>
<sequence>MFYISSHTASAEAFARIVRGHWQVENGLHWVKDVVQGDDACTTKAGNAPENLSLLRSLALTLYRLSGEYSIKRALRRFAHDLPRLIQLLV</sequence>
<dbReference type="GO" id="GO:0006313">
    <property type="term" value="P:DNA transposition"/>
    <property type="evidence" value="ECO:0007669"/>
    <property type="project" value="InterPro"/>
</dbReference>
<comment type="caution">
    <text evidence="2">The sequence shown here is derived from an EMBL/GenBank/DDBJ whole genome shotgun (WGS) entry which is preliminary data.</text>
</comment>
<proteinExistence type="predicted"/>
<dbReference type="GO" id="GO:0003677">
    <property type="term" value="F:DNA binding"/>
    <property type="evidence" value="ECO:0007669"/>
    <property type="project" value="InterPro"/>
</dbReference>
<dbReference type="AlphaFoldDB" id="A0A841H5D4"/>
<dbReference type="InterPro" id="IPR047647">
    <property type="entry name" value="ISAs1_transpos"/>
</dbReference>
<dbReference type="EMBL" id="JACHIA010000022">
    <property type="protein sequence ID" value="MBB6073173.1"/>
    <property type="molecule type" value="Genomic_DNA"/>
</dbReference>
<reference evidence="2 3" key="1">
    <citation type="submission" date="2020-08" db="EMBL/GenBank/DDBJ databases">
        <title>Genomic Encyclopedia of Type Strains, Phase IV (KMG-IV): sequencing the most valuable type-strain genomes for metagenomic binning, comparative biology and taxonomic classification.</title>
        <authorList>
            <person name="Goeker M."/>
        </authorList>
    </citation>
    <scope>NUCLEOTIDE SEQUENCE [LARGE SCALE GENOMIC DNA]</scope>
    <source>
        <strain evidence="2 3">DSM 29007</strain>
    </source>
</reference>
<dbReference type="InterPro" id="IPR051698">
    <property type="entry name" value="Transposase_11-like"/>
</dbReference>